<dbReference type="InterPro" id="IPR013107">
    <property type="entry name" value="Acyl-CoA_DH_C"/>
</dbReference>
<dbReference type="Gene3D" id="2.40.110.10">
    <property type="entry name" value="Butyryl-CoA Dehydrogenase, subunit A, domain 2"/>
    <property type="match status" value="1"/>
</dbReference>
<dbReference type="Gene3D" id="1.10.540.10">
    <property type="entry name" value="Acyl-CoA dehydrogenase/oxidase, N-terminal domain"/>
    <property type="match status" value="1"/>
</dbReference>
<dbReference type="SUPFAM" id="SSF47203">
    <property type="entry name" value="Acyl-CoA dehydrogenase C-terminal domain-like"/>
    <property type="match status" value="1"/>
</dbReference>
<dbReference type="EC" id="1.14.14.21" evidence="9"/>
<dbReference type="Pfam" id="PF02770">
    <property type="entry name" value="Acyl-CoA_dh_M"/>
    <property type="match status" value="1"/>
</dbReference>
<dbReference type="PANTHER" id="PTHR43884">
    <property type="entry name" value="ACYL-COA DEHYDROGENASE"/>
    <property type="match status" value="1"/>
</dbReference>
<dbReference type="InterPro" id="IPR006091">
    <property type="entry name" value="Acyl-CoA_Oxase/DH_mid-dom"/>
</dbReference>
<dbReference type="Gene3D" id="1.20.140.10">
    <property type="entry name" value="Butyryl-CoA Dehydrogenase, subunit A, domain 3"/>
    <property type="match status" value="1"/>
</dbReference>
<dbReference type="PANTHER" id="PTHR43884:SF12">
    <property type="entry name" value="ISOVALERYL-COA DEHYDROGENASE, MITOCHONDRIAL-RELATED"/>
    <property type="match status" value="1"/>
</dbReference>
<reference evidence="17 18" key="1">
    <citation type="submission" date="2020-08" db="EMBL/GenBank/DDBJ databases">
        <title>Genomic Encyclopedia of Archaeal and Bacterial Type Strains, Phase II (KMG-II): from individual species to whole genera.</title>
        <authorList>
            <person name="Goeker M."/>
        </authorList>
    </citation>
    <scope>NUCLEOTIDE SEQUENCE [LARGE SCALE GENOMIC DNA]</scope>
    <source>
        <strain evidence="17 18">DSM 23288</strain>
    </source>
</reference>
<evidence type="ECO:0000259" key="15">
    <source>
        <dbReference type="Pfam" id="PF02771"/>
    </source>
</evidence>
<evidence type="ECO:0000256" key="1">
    <source>
        <dbReference type="ARBA" id="ARBA00004496"/>
    </source>
</evidence>
<accession>A0A840IDS9</accession>
<dbReference type="Pfam" id="PF08028">
    <property type="entry name" value="Acyl-CoA_dh_2"/>
    <property type="match status" value="1"/>
</dbReference>
<dbReference type="InterPro" id="IPR023922">
    <property type="entry name" value="S04_starv_induced_SfnB"/>
</dbReference>
<organism evidence="17 18">
    <name type="scientific">Conexibacter arvalis</name>
    <dbReference type="NCBI Taxonomy" id="912552"/>
    <lineage>
        <taxon>Bacteria</taxon>
        <taxon>Bacillati</taxon>
        <taxon>Actinomycetota</taxon>
        <taxon>Thermoleophilia</taxon>
        <taxon>Solirubrobacterales</taxon>
        <taxon>Conexibacteraceae</taxon>
        <taxon>Conexibacter</taxon>
    </lineage>
</organism>
<comment type="catalytic activity">
    <reaction evidence="12">
        <text>dibenzothiophene 5-oxide + FMNH2 + O2 = dibenzothiophene 5,5-dioxide + FMN + H2O + H(+)</text>
        <dbReference type="Rhea" id="RHEA:49080"/>
        <dbReference type="ChEBI" id="CHEBI:15377"/>
        <dbReference type="ChEBI" id="CHEBI:15378"/>
        <dbReference type="ChEBI" id="CHEBI:15379"/>
        <dbReference type="ChEBI" id="CHEBI:23683"/>
        <dbReference type="ChEBI" id="CHEBI:57618"/>
        <dbReference type="ChEBI" id="CHEBI:58210"/>
        <dbReference type="ChEBI" id="CHEBI:90356"/>
    </reaction>
</comment>
<dbReference type="InterPro" id="IPR009100">
    <property type="entry name" value="AcylCoA_DH/oxidase_NM_dom_sf"/>
</dbReference>
<evidence type="ECO:0000256" key="11">
    <source>
        <dbReference type="ARBA" id="ARBA00047859"/>
    </source>
</evidence>
<dbReference type="GO" id="GO:0050660">
    <property type="term" value="F:flavin adenine dinucleotide binding"/>
    <property type="evidence" value="ECO:0007669"/>
    <property type="project" value="InterPro"/>
</dbReference>
<feature type="domain" description="Acyl-CoA oxidase/dehydrogenase middle" evidence="14">
    <location>
        <begin position="147"/>
        <end position="228"/>
    </location>
</feature>
<evidence type="ECO:0000256" key="4">
    <source>
        <dbReference type="ARBA" id="ARBA00022741"/>
    </source>
</evidence>
<protein>
    <recommendedName>
        <fullName evidence="10">Dibenzothiophene monooxygenase</fullName>
        <ecNumber evidence="9">1.14.14.21</ecNumber>
    </recommendedName>
</protein>
<evidence type="ECO:0000256" key="9">
    <source>
        <dbReference type="ARBA" id="ARBA00034328"/>
    </source>
</evidence>
<dbReference type="AlphaFoldDB" id="A0A840IDS9"/>
<gene>
    <name evidence="17" type="ORF">BDZ31_001774</name>
</gene>
<evidence type="ECO:0000256" key="13">
    <source>
        <dbReference type="ARBA" id="ARBA00049456"/>
    </source>
</evidence>
<dbReference type="EMBL" id="JACHNU010000002">
    <property type="protein sequence ID" value="MBB4662188.1"/>
    <property type="molecule type" value="Genomic_DNA"/>
</dbReference>
<keyword evidence="3" id="KW-0288">FMN</keyword>
<dbReference type="GO" id="GO:0008470">
    <property type="term" value="F:3-methylbutanoyl-CoA dehydrogenase activity"/>
    <property type="evidence" value="ECO:0007669"/>
    <property type="project" value="TreeGrafter"/>
</dbReference>
<comment type="catalytic activity">
    <reaction evidence="13">
        <text>dibenzothiophene + 2 FMNH2 + 2 O2 = dibenzothiophene 5,5-dioxide + 2 FMN + 2 H2O + 2 H(+)</text>
        <dbReference type="Rhea" id="RHEA:49072"/>
        <dbReference type="ChEBI" id="CHEBI:15377"/>
        <dbReference type="ChEBI" id="CHEBI:15378"/>
        <dbReference type="ChEBI" id="CHEBI:15379"/>
        <dbReference type="ChEBI" id="CHEBI:23681"/>
        <dbReference type="ChEBI" id="CHEBI:57618"/>
        <dbReference type="ChEBI" id="CHEBI:58210"/>
        <dbReference type="ChEBI" id="CHEBI:90356"/>
        <dbReference type="EC" id="1.14.14.21"/>
    </reaction>
</comment>
<evidence type="ECO:0000256" key="3">
    <source>
        <dbReference type="ARBA" id="ARBA00022643"/>
    </source>
</evidence>
<evidence type="ECO:0000256" key="12">
    <source>
        <dbReference type="ARBA" id="ARBA00048445"/>
    </source>
</evidence>
<keyword evidence="4" id="KW-0547">Nucleotide-binding</keyword>
<evidence type="ECO:0000256" key="5">
    <source>
        <dbReference type="ARBA" id="ARBA00023002"/>
    </source>
</evidence>
<comment type="subcellular location">
    <subcellularLocation>
        <location evidence="1">Cytoplasm</location>
    </subcellularLocation>
</comment>
<comment type="similarity">
    <text evidence="8">Belongs to the DszC flavin monooxygenase family.</text>
</comment>
<feature type="domain" description="Acyl-CoA dehydrogenase C-terminal" evidence="16">
    <location>
        <begin position="257"/>
        <end position="389"/>
    </location>
</feature>
<evidence type="ECO:0000313" key="18">
    <source>
        <dbReference type="Proteomes" id="UP000585272"/>
    </source>
</evidence>
<keyword evidence="18" id="KW-1185">Reference proteome</keyword>
<dbReference type="Pfam" id="PF02771">
    <property type="entry name" value="Acyl-CoA_dh_N"/>
    <property type="match status" value="1"/>
</dbReference>
<evidence type="ECO:0000256" key="8">
    <source>
        <dbReference type="ARBA" id="ARBA00034317"/>
    </source>
</evidence>
<comment type="caution">
    <text evidence="17">The sequence shown here is derived from an EMBL/GenBank/DDBJ whole genome shotgun (WGS) entry which is preliminary data.</text>
</comment>
<name>A0A840IDS9_9ACTN</name>
<feature type="domain" description="Acyl-CoA dehydrogenase/oxidase N-terminal" evidence="15">
    <location>
        <begin position="34"/>
        <end position="133"/>
    </location>
</feature>
<dbReference type="PIRSF" id="PIRSF016578">
    <property type="entry name" value="HsaA"/>
    <property type="match status" value="1"/>
</dbReference>
<dbReference type="RefSeq" id="WP_183341199.1">
    <property type="nucleotide sequence ID" value="NZ_JACHNU010000002.1"/>
</dbReference>
<evidence type="ECO:0000256" key="10">
    <source>
        <dbReference type="ARBA" id="ARBA00034345"/>
    </source>
</evidence>
<dbReference type="GO" id="GO:0004497">
    <property type="term" value="F:monooxygenase activity"/>
    <property type="evidence" value="ECO:0007669"/>
    <property type="project" value="UniProtKB-KW"/>
</dbReference>
<proteinExistence type="inferred from homology"/>
<keyword evidence="6" id="KW-0503">Monooxygenase</keyword>
<dbReference type="GO" id="GO:0005737">
    <property type="term" value="C:cytoplasm"/>
    <property type="evidence" value="ECO:0007669"/>
    <property type="project" value="UniProtKB-SubCell"/>
</dbReference>
<keyword evidence="5" id="KW-0560">Oxidoreductase</keyword>
<evidence type="ECO:0000313" key="17">
    <source>
        <dbReference type="EMBL" id="MBB4662188.1"/>
    </source>
</evidence>
<evidence type="ECO:0000256" key="7">
    <source>
        <dbReference type="ARBA" id="ARBA00034307"/>
    </source>
</evidence>
<evidence type="ECO:0000259" key="16">
    <source>
        <dbReference type="Pfam" id="PF08028"/>
    </source>
</evidence>
<dbReference type="InterPro" id="IPR046373">
    <property type="entry name" value="Acyl-CoA_Oxase/DH_mid-dom_sf"/>
</dbReference>
<keyword evidence="2" id="KW-0285">Flavoprotein</keyword>
<dbReference type="InterPro" id="IPR036250">
    <property type="entry name" value="AcylCo_DH-like_C"/>
</dbReference>
<dbReference type="Proteomes" id="UP000585272">
    <property type="component" value="Unassembled WGS sequence"/>
</dbReference>
<dbReference type="SUPFAM" id="SSF56645">
    <property type="entry name" value="Acyl-CoA dehydrogenase NM domain-like"/>
    <property type="match status" value="1"/>
</dbReference>
<dbReference type="InterPro" id="IPR013786">
    <property type="entry name" value="AcylCoA_DH/ox_N"/>
</dbReference>
<comment type="pathway">
    <text evidence="7">Sulfur metabolism; dibenzothiophene degradation.</text>
</comment>
<dbReference type="InterPro" id="IPR037069">
    <property type="entry name" value="AcylCoA_DH/ox_N_sf"/>
</dbReference>
<evidence type="ECO:0000256" key="6">
    <source>
        <dbReference type="ARBA" id="ARBA00023033"/>
    </source>
</evidence>
<dbReference type="NCBIfam" id="TIGR04022">
    <property type="entry name" value="sulfur_SfnB"/>
    <property type="match status" value="1"/>
</dbReference>
<evidence type="ECO:0000256" key="2">
    <source>
        <dbReference type="ARBA" id="ARBA00022630"/>
    </source>
</evidence>
<sequence>MTSPTADAATAADGTAAGATVARLASGDRAVAAAHAVAEQVRAGAVARDREHALPHAELELLRRSGLLALSVPAEHGGVGASHVVIAEVFRILAAADPAFVQIVQPHVAFVDAVRRFGTPAQQAFFFGEAVAGRRFGNALSERGTKHARDYRTRLTRDPAGGWRLNGAKYYSTGALGADWIAVFAAKDDGELVFAYVPGDAPGVAVDQDWTAFGQRSTLSGTTTLDEVHVPDEHVLDYGLAPAAPRPTISGAFPQLQHAAIDVGIARGALEDGIAFVRTRARPWPDAEVERAADEQATQLHYGRLTTLVHAAEQLLRRAAELMDVARDEGGEAAVTAARLGVAEAKAFGGEVALEVATAIFESAGSSGVDAKHGLDRHWRNARTHTLHDPNRWKYIHVGNFVLNGVAPSATNHVI</sequence>
<comment type="catalytic activity">
    <reaction evidence="11">
        <text>dibenzothiophene + FMNH2 + O2 = dibenzothiophene 5-oxide + FMN + H2O + H(+)</text>
        <dbReference type="Rhea" id="RHEA:49076"/>
        <dbReference type="ChEBI" id="CHEBI:15377"/>
        <dbReference type="ChEBI" id="CHEBI:15378"/>
        <dbReference type="ChEBI" id="CHEBI:15379"/>
        <dbReference type="ChEBI" id="CHEBI:23681"/>
        <dbReference type="ChEBI" id="CHEBI:23683"/>
        <dbReference type="ChEBI" id="CHEBI:57618"/>
        <dbReference type="ChEBI" id="CHEBI:58210"/>
    </reaction>
</comment>
<dbReference type="GO" id="GO:0006552">
    <property type="term" value="P:L-leucine catabolic process"/>
    <property type="evidence" value="ECO:0007669"/>
    <property type="project" value="TreeGrafter"/>
</dbReference>
<evidence type="ECO:0000259" key="14">
    <source>
        <dbReference type="Pfam" id="PF02770"/>
    </source>
</evidence>